<proteinExistence type="predicted"/>
<evidence type="ECO:0000256" key="1">
    <source>
        <dbReference type="SAM" id="Coils"/>
    </source>
</evidence>
<evidence type="ECO:0000256" key="2">
    <source>
        <dbReference type="SAM" id="MobiDB-lite"/>
    </source>
</evidence>
<dbReference type="PATRIC" id="fig|1612624.7.peg.1343"/>
<dbReference type="AlphaFoldDB" id="A0A1C7P451"/>
<reference evidence="3 4" key="1">
    <citation type="journal article" date="2016" name="Syst. Appl. Microbiol.">
        <title>Pararhizobium polonicum sp. nov. isolated from tumors on stone fruit rootstocks.</title>
        <authorList>
            <person name="Pulawska J."/>
            <person name="Kuzmanovic N."/>
            <person name="Willems A."/>
            <person name="Pothier J.F."/>
        </authorList>
    </citation>
    <scope>NUCLEOTIDE SEQUENCE [LARGE SCALE GENOMIC DNA]</scope>
    <source>
        <strain evidence="3 4">F5.1</strain>
    </source>
</reference>
<evidence type="ECO:0000313" key="3">
    <source>
        <dbReference type="EMBL" id="OBZ96009.1"/>
    </source>
</evidence>
<keyword evidence="1" id="KW-0175">Coiled coil</keyword>
<keyword evidence="4" id="KW-1185">Reference proteome</keyword>
<dbReference type="STRING" id="1612624.ADU59_06400"/>
<comment type="caution">
    <text evidence="3">The sequence shown here is derived from an EMBL/GenBank/DDBJ whole genome shotgun (WGS) entry which is preliminary data.</text>
</comment>
<feature type="region of interest" description="Disordered" evidence="2">
    <location>
        <begin position="195"/>
        <end position="227"/>
    </location>
</feature>
<dbReference type="EMBL" id="LGLV01000005">
    <property type="protein sequence ID" value="OBZ96009.1"/>
    <property type="molecule type" value="Genomic_DNA"/>
</dbReference>
<sequence length="227" mass="25352">MRPCGPPSPRGRRGSKPFASQFQFRLLISKDIVMTSDLDFDPALFGLWPKAPVYDGWPRQAADARLEEIARRVILETKAVSPLDDLQDMLNGMTRELREQMEQFRRLRRIVDEKVEAAGEEIDRKAIQADAKASIDAMSVIVRTLEKIDSLQRTIAHDRQVQAETTFDEGSYKAFVAEIDLRVERRAGELAARIIADAERRGEANSRDDGDGGATDGNGAPRGSPEN</sequence>
<feature type="compositionally biased region" description="Basic and acidic residues" evidence="2">
    <location>
        <begin position="196"/>
        <end position="210"/>
    </location>
</feature>
<name>A0A1C7P451_9HYPH</name>
<protein>
    <submittedName>
        <fullName evidence="3">Uncharacterized protein</fullName>
    </submittedName>
</protein>
<accession>A0A1C7P451</accession>
<dbReference type="Proteomes" id="UP000093111">
    <property type="component" value="Unassembled WGS sequence"/>
</dbReference>
<gene>
    <name evidence="3" type="ORF">ADU59_06400</name>
</gene>
<feature type="coiled-coil region" evidence="1">
    <location>
        <begin position="83"/>
        <end position="110"/>
    </location>
</feature>
<evidence type="ECO:0000313" key="4">
    <source>
        <dbReference type="Proteomes" id="UP000093111"/>
    </source>
</evidence>
<organism evidence="3 4">
    <name type="scientific">Pararhizobium polonicum</name>
    <dbReference type="NCBI Taxonomy" id="1612624"/>
    <lineage>
        <taxon>Bacteria</taxon>
        <taxon>Pseudomonadati</taxon>
        <taxon>Pseudomonadota</taxon>
        <taxon>Alphaproteobacteria</taxon>
        <taxon>Hyphomicrobiales</taxon>
        <taxon>Rhizobiaceae</taxon>
        <taxon>Rhizobium/Agrobacterium group</taxon>
        <taxon>Pararhizobium</taxon>
    </lineage>
</organism>